<dbReference type="InterPro" id="IPR019734">
    <property type="entry name" value="TPR_rpt"/>
</dbReference>
<feature type="non-terminal residue" evidence="3">
    <location>
        <position position="720"/>
    </location>
</feature>
<dbReference type="Gene3D" id="1.25.40.10">
    <property type="entry name" value="Tetratricopeptide repeat domain"/>
    <property type="match status" value="1"/>
</dbReference>
<dbReference type="GO" id="GO:0003676">
    <property type="term" value="F:nucleic acid binding"/>
    <property type="evidence" value="ECO:0007669"/>
    <property type="project" value="InterPro"/>
</dbReference>
<keyword evidence="3" id="KW-0689">Ribosomal protein</keyword>
<dbReference type="PROSITE" id="PS50005">
    <property type="entry name" value="TPR"/>
    <property type="match status" value="1"/>
</dbReference>
<dbReference type="SUPFAM" id="SSF48452">
    <property type="entry name" value="TPR-like"/>
    <property type="match status" value="1"/>
</dbReference>
<dbReference type="GO" id="GO:0005840">
    <property type="term" value="C:ribosome"/>
    <property type="evidence" value="ECO:0007669"/>
    <property type="project" value="UniProtKB-KW"/>
</dbReference>
<dbReference type="OrthoDB" id="2017782at2759"/>
<sequence>MLRNGKSNVVIGALNGAFGDLSTSLQSTSNSTAVRLAEKANAKAEHDKDYYGAIQLYNDAITHNPLEFRFYLNRCLCYVKLGLYQLALDDAQQAIKLNPTLAKCYFRKGQALLGLKKFLEAEKAFKEVLLLDNNCQETNQELVKVRYEALLNMNFDENSALLAASKYESIQEATEALLSETFNRDLLGSVAAARNVRDIWSLERSLTLNQTAGSRCNPIANYVALSNSTYAHTSAIGNGANLGPMTSSLVNTNANLRQDSKLRYITGLDQSSEMSPIASMQMGPSSFSLNGQNNCLISNGVNMSTVNFSKTSSNTNHRSVPFSGNEFGFGFNENDTLDCGNNILNTLNTSQNSISNNQQNHHQLNTSQLIPDNVFGPSTSKVNLSVPESTDSMHSVATSNGYLYNPFNQLPDSKLIDAIVPNLVSSQISASNIINSKNKLESSESINSLTPPLAKSNEFNVQEGINNTEMNNQFNGPQSTTSSAASRHPTSYSDVVKRTKKAESTKVTKSDNYSPNSNEIKTENGDSVFERKNGCESPNNSENKEIKQVAASVNSSLVPNVPTNLWGYNGLRVANVSNNCSKSTLFSLFSKHGNVKLIEKINNKIVENNLWVYYDNPVSPVEAIIRLQNAVIEGINANGQPLQLYFAPTNDQKDLKFSRPKQPPDSKGECYYWRTTNCFSRNNCDLLHIPANKNIDAQIWMKMKDPKDGNQDGVSLNGGH</sequence>
<dbReference type="InterPro" id="IPR012677">
    <property type="entry name" value="Nucleotide-bd_a/b_plait_sf"/>
</dbReference>
<keyword evidence="1" id="KW-0802">TPR repeat</keyword>
<dbReference type="Pfam" id="PF00515">
    <property type="entry name" value="TPR_1"/>
    <property type="match status" value="1"/>
</dbReference>
<dbReference type="PANTHER" id="PTHR47678">
    <property type="entry name" value="TETRATRICOPEPTIDE REPEAT PROTEIN 31"/>
    <property type="match status" value="1"/>
</dbReference>
<feature type="compositionally biased region" description="Polar residues" evidence="2">
    <location>
        <begin position="510"/>
        <end position="519"/>
    </location>
</feature>
<feature type="compositionally biased region" description="Basic and acidic residues" evidence="2">
    <location>
        <begin position="495"/>
        <end position="509"/>
    </location>
</feature>
<dbReference type="Gene3D" id="3.30.70.330">
    <property type="match status" value="1"/>
</dbReference>
<dbReference type="Pfam" id="PF13181">
    <property type="entry name" value="TPR_8"/>
    <property type="match status" value="1"/>
</dbReference>
<proteinExistence type="predicted"/>
<evidence type="ECO:0000313" key="4">
    <source>
        <dbReference type="Proteomes" id="UP000285301"/>
    </source>
</evidence>
<keyword evidence="4" id="KW-1185">Reference proteome</keyword>
<feature type="compositionally biased region" description="Polar residues" evidence="2">
    <location>
        <begin position="468"/>
        <end position="493"/>
    </location>
</feature>
<feature type="compositionally biased region" description="Basic and acidic residues" evidence="2">
    <location>
        <begin position="520"/>
        <end position="534"/>
    </location>
</feature>
<evidence type="ECO:0000256" key="1">
    <source>
        <dbReference type="PROSITE-ProRule" id="PRU00339"/>
    </source>
</evidence>
<accession>A0A443QNJ9</accession>
<dbReference type="Proteomes" id="UP000285301">
    <property type="component" value="Unassembled WGS sequence"/>
</dbReference>
<dbReference type="SMART" id="SM00028">
    <property type="entry name" value="TPR"/>
    <property type="match status" value="2"/>
</dbReference>
<organism evidence="3 4">
    <name type="scientific">Dinothrombium tinctorium</name>
    <dbReference type="NCBI Taxonomy" id="1965070"/>
    <lineage>
        <taxon>Eukaryota</taxon>
        <taxon>Metazoa</taxon>
        <taxon>Ecdysozoa</taxon>
        <taxon>Arthropoda</taxon>
        <taxon>Chelicerata</taxon>
        <taxon>Arachnida</taxon>
        <taxon>Acari</taxon>
        <taxon>Acariformes</taxon>
        <taxon>Trombidiformes</taxon>
        <taxon>Prostigmata</taxon>
        <taxon>Anystina</taxon>
        <taxon>Parasitengona</taxon>
        <taxon>Trombidioidea</taxon>
        <taxon>Trombidiidae</taxon>
        <taxon>Dinothrombium</taxon>
    </lineage>
</organism>
<keyword evidence="3" id="KW-0687">Ribonucleoprotein</keyword>
<dbReference type="InterPro" id="IPR011990">
    <property type="entry name" value="TPR-like_helical_dom_sf"/>
</dbReference>
<evidence type="ECO:0000313" key="3">
    <source>
        <dbReference type="EMBL" id="RWS04608.1"/>
    </source>
</evidence>
<dbReference type="CDD" id="cd00590">
    <property type="entry name" value="RRM_SF"/>
    <property type="match status" value="1"/>
</dbReference>
<protein>
    <submittedName>
        <fullName evidence="3">39S ribosomal protein L23: mitochondrial-like protein</fullName>
    </submittedName>
</protein>
<reference evidence="3 4" key="1">
    <citation type="journal article" date="2018" name="Gigascience">
        <title>Genomes of trombidid mites reveal novel predicted allergens and laterally-transferred genes associated with secondary metabolism.</title>
        <authorList>
            <person name="Dong X."/>
            <person name="Chaisiri K."/>
            <person name="Xia D."/>
            <person name="Armstrong S.D."/>
            <person name="Fang Y."/>
            <person name="Donnelly M.J."/>
            <person name="Kadowaki T."/>
            <person name="McGarry J.W."/>
            <person name="Darby A.C."/>
            <person name="Makepeace B.L."/>
        </authorList>
    </citation>
    <scope>NUCLEOTIDE SEQUENCE [LARGE SCALE GENOMIC DNA]</scope>
    <source>
        <strain evidence="3">UoL-WK</strain>
    </source>
</reference>
<dbReference type="PANTHER" id="PTHR47678:SF4">
    <property type="entry name" value="SHOCK PROTEIN 70 (HSP70)-INTERACTING PROTEIN, PUTATIVE-RELATED"/>
    <property type="match status" value="1"/>
</dbReference>
<name>A0A443QNJ9_9ACAR</name>
<dbReference type="SUPFAM" id="SSF54928">
    <property type="entry name" value="RNA-binding domain, RBD"/>
    <property type="match status" value="1"/>
</dbReference>
<gene>
    <name evidence="3" type="ORF">B4U79_05441</name>
</gene>
<dbReference type="InterPro" id="IPR035979">
    <property type="entry name" value="RBD_domain_sf"/>
</dbReference>
<evidence type="ECO:0000256" key="2">
    <source>
        <dbReference type="SAM" id="MobiDB-lite"/>
    </source>
</evidence>
<dbReference type="AlphaFoldDB" id="A0A443QNJ9"/>
<feature type="region of interest" description="Disordered" evidence="2">
    <location>
        <begin position="468"/>
        <end position="543"/>
    </location>
</feature>
<dbReference type="STRING" id="1965070.A0A443QNJ9"/>
<dbReference type="EMBL" id="NCKU01005406">
    <property type="protein sequence ID" value="RWS04608.1"/>
    <property type="molecule type" value="Genomic_DNA"/>
</dbReference>
<feature type="repeat" description="TPR" evidence="1">
    <location>
        <begin position="68"/>
        <end position="101"/>
    </location>
</feature>
<comment type="caution">
    <text evidence="3">The sequence shown here is derived from an EMBL/GenBank/DDBJ whole genome shotgun (WGS) entry which is preliminary data.</text>
</comment>